<reference evidence="3 4" key="5">
    <citation type="journal article" date="2011" name="ISME J.">
        <title>Dual transcriptional profiling of a bacterial/fungal confrontation: Collimonas fungivorans versus Aspergillus niger.</title>
        <authorList>
            <person name="Mela F."/>
            <person name="Fritsche K."/>
            <person name="de Boer W."/>
            <person name="van Veen J.A."/>
            <person name="de Graaff L.H."/>
            <person name="van den Berg M."/>
            <person name="Leveau J.H."/>
        </authorList>
    </citation>
    <scope>NUCLEOTIDE SEQUENCE [LARGE SCALE GENOMIC DNA]</scope>
    <source>
        <strain evidence="3 4">Ter331</strain>
    </source>
</reference>
<dbReference type="AlphaFoldDB" id="G0A9X2"/>
<evidence type="ECO:0000256" key="1">
    <source>
        <dbReference type="SAM" id="SignalP"/>
    </source>
</evidence>
<sequence length="130" mass="14152">MIRKTIAGAVLAGIVITTFAAMVSYAQASAEAARPAYYVADFEVTDPEGIKPYSAQVESTFKPYGGRFIVRGGKVTQLEGQASRGRLVVIAFDSMDKAQAWYNSPAYEKLKPIRHNSGESRVFIVEGMPN</sequence>
<organism evidence="3 4">
    <name type="scientific">Collimonas fungivorans (strain Ter331)</name>
    <dbReference type="NCBI Taxonomy" id="1005048"/>
    <lineage>
        <taxon>Bacteria</taxon>
        <taxon>Pseudomonadati</taxon>
        <taxon>Pseudomonadota</taxon>
        <taxon>Betaproteobacteria</taxon>
        <taxon>Burkholderiales</taxon>
        <taxon>Oxalobacteraceae</taxon>
        <taxon>Collimonas</taxon>
    </lineage>
</organism>
<dbReference type="PANTHER" id="PTHR41521:SF4">
    <property type="entry name" value="BLR0684 PROTEIN"/>
    <property type="match status" value="1"/>
</dbReference>
<feature type="domain" description="DUF1330" evidence="2">
    <location>
        <begin position="35"/>
        <end position="128"/>
    </location>
</feature>
<reference evidence="4" key="6">
    <citation type="submission" date="2011-05" db="EMBL/GenBank/DDBJ databases">
        <title>Complete sequence of Collimonas fungivorans Ter331.</title>
        <authorList>
            <person name="Leveau J.H."/>
        </authorList>
    </citation>
    <scope>NUCLEOTIDE SEQUENCE [LARGE SCALE GENOMIC DNA]</scope>
    <source>
        <strain evidence="4">Ter331</strain>
    </source>
</reference>
<dbReference type="EMBL" id="CP002745">
    <property type="protein sequence ID" value="AEK62826.1"/>
    <property type="molecule type" value="Genomic_DNA"/>
</dbReference>
<dbReference type="InterPro" id="IPR010753">
    <property type="entry name" value="DUF1330"/>
</dbReference>
<gene>
    <name evidence="3" type="ordered locus">CFU_3001</name>
</gene>
<keyword evidence="1" id="KW-0732">Signal</keyword>
<evidence type="ECO:0000259" key="2">
    <source>
        <dbReference type="Pfam" id="PF07045"/>
    </source>
</evidence>
<dbReference type="RefSeq" id="WP_014006979.1">
    <property type="nucleotide sequence ID" value="NC_015856.1"/>
</dbReference>
<dbReference type="eggNOG" id="COG5470">
    <property type="taxonomic scope" value="Bacteria"/>
</dbReference>
<dbReference type="SUPFAM" id="SSF54909">
    <property type="entry name" value="Dimeric alpha+beta barrel"/>
    <property type="match status" value="1"/>
</dbReference>
<dbReference type="Gene3D" id="3.30.70.100">
    <property type="match status" value="1"/>
</dbReference>
<proteinExistence type="predicted"/>
<reference evidence="3 4" key="4">
    <citation type="journal article" date="2010" name="Environ. Microbiol.">
        <title>The bacterial genus Collimonas: mycophagy, weathering and other adaptive solutions to life in oligotrophic soil environments.</title>
        <authorList>
            <person name="Leveau J.H."/>
            <person name="Uroz S."/>
            <person name="de Boer W."/>
        </authorList>
    </citation>
    <scope>NUCLEOTIDE SEQUENCE [LARGE SCALE GENOMIC DNA]</scope>
    <source>
        <strain evidence="3 4">Ter331</strain>
    </source>
</reference>
<dbReference type="KEGG" id="cfu:CFU_3001"/>
<dbReference type="PANTHER" id="PTHR41521">
    <property type="match status" value="1"/>
</dbReference>
<dbReference type="InterPro" id="IPR011008">
    <property type="entry name" value="Dimeric_a/b-barrel"/>
</dbReference>
<name>G0A9X2_COLFT</name>
<dbReference type="HOGENOM" id="CLU_145407_0_1_4"/>
<protein>
    <recommendedName>
        <fullName evidence="2">DUF1330 domain-containing protein</fullName>
    </recommendedName>
</protein>
<accession>G0A9X2</accession>
<reference evidence="3 4" key="1">
    <citation type="journal article" date="2004" name="Environ. Microbiol.">
        <title>Phylogeny-function analysis of (meta)genomic libraries: screening for expression of ribosomal RNA genes by large-insert library fluorescent in situ hybridization (LIL-FISH).</title>
        <authorList>
            <person name="Leveau J.H."/>
            <person name="Gerards S."/>
            <person name="de Boer W."/>
            <person name="van Veen J.A."/>
        </authorList>
    </citation>
    <scope>NUCLEOTIDE SEQUENCE [LARGE SCALE GENOMIC DNA]</scope>
    <source>
        <strain evidence="3 4">Ter331</strain>
    </source>
</reference>
<evidence type="ECO:0000313" key="3">
    <source>
        <dbReference type="EMBL" id="AEK62826.1"/>
    </source>
</evidence>
<evidence type="ECO:0000313" key="4">
    <source>
        <dbReference type="Proteomes" id="UP000008392"/>
    </source>
</evidence>
<reference evidence="3 4" key="2">
    <citation type="journal article" date="2006" name="J. Microbiol. Methods">
        <title>Genomic flank-sequencing of plasposon insertion sites for rapid identification of functional genes.</title>
        <authorList>
            <person name="Leveau J.H."/>
            <person name="Gerards S."/>
            <person name="Fritsche K."/>
            <person name="Zondag G."/>
            <person name="van Veen J.A."/>
        </authorList>
    </citation>
    <scope>NUCLEOTIDE SEQUENCE [LARGE SCALE GENOMIC DNA]</scope>
    <source>
        <strain evidence="3 4">Ter331</strain>
    </source>
</reference>
<feature type="chain" id="PRO_5003396464" description="DUF1330 domain-containing protein" evidence="1">
    <location>
        <begin position="21"/>
        <end position="130"/>
    </location>
</feature>
<dbReference type="Proteomes" id="UP000008392">
    <property type="component" value="Chromosome"/>
</dbReference>
<keyword evidence="4" id="KW-1185">Reference proteome</keyword>
<dbReference type="Pfam" id="PF07045">
    <property type="entry name" value="DUF1330"/>
    <property type="match status" value="1"/>
</dbReference>
<feature type="signal peptide" evidence="1">
    <location>
        <begin position="1"/>
        <end position="20"/>
    </location>
</feature>
<reference evidence="3 4" key="3">
    <citation type="journal article" date="2008" name="FEMS Microbiol. Ecol.">
        <title>Identification and characterization of genes underlying chitinolysis in Collimonas fungivorans Ter331.</title>
        <authorList>
            <person name="Fritsche K."/>
            <person name="de Boer W."/>
            <person name="Gerards S."/>
            <person name="van den Berg M."/>
            <person name="van Veen J.A."/>
            <person name="Leveau J.H."/>
        </authorList>
    </citation>
    <scope>NUCLEOTIDE SEQUENCE [LARGE SCALE GENOMIC DNA]</scope>
    <source>
        <strain evidence="3 4">Ter331</strain>
    </source>
</reference>